<dbReference type="AlphaFoldDB" id="A0AAX0WMN2"/>
<dbReference type="GO" id="GO:0015288">
    <property type="term" value="F:porin activity"/>
    <property type="evidence" value="ECO:0007669"/>
    <property type="project" value="UniProtKB-KW"/>
</dbReference>
<sequence length="304" mass="33359">MEGITPFPWCFRAKEENPLSRNGLFPCFYHHLSSQKQRFLLPHQMNTNNLINKAILCSLAMAGAALLPSCVSPKEVLYIQDVSGNSRETIKANYQTTIQKDDQLYIAVSSKQPELTAPFAMSEIGSSSGTSSNKPKGYLVDAQGCIVLPVIGKMKAAGKTCSQLASDIAATLKNNDYIRDASVNVQIMNFKFSVLGEVNAPGTYTIEGQRVTILEAISRAGDLNIDGNRDVTLIRETNGTRQIASIDLRSKDLFTSPYYYIQQNDIIYVTPSDRKVNTRSDAAQWYGWGLSGLGITLAVIALCL</sequence>
<comment type="similarity">
    <text evidence="2">Belongs to the BexD/CtrA/VexA family.</text>
</comment>
<dbReference type="GO" id="GO:0009279">
    <property type="term" value="C:cell outer membrane"/>
    <property type="evidence" value="ECO:0007669"/>
    <property type="project" value="UniProtKB-SubCell"/>
</dbReference>
<dbReference type="GO" id="GO:0006811">
    <property type="term" value="P:monoatomic ion transport"/>
    <property type="evidence" value="ECO:0007669"/>
    <property type="project" value="UniProtKB-KW"/>
</dbReference>
<keyword evidence="10" id="KW-0626">Porin</keyword>
<feature type="domain" description="Polysaccharide export protein N-terminal" evidence="15">
    <location>
        <begin position="92"/>
        <end position="187"/>
    </location>
</feature>
<name>A0AAX0WMN2_9BACT</name>
<organism evidence="17 18">
    <name type="scientific">Akkermansia muciniphila</name>
    <dbReference type="NCBI Taxonomy" id="239935"/>
    <lineage>
        <taxon>Bacteria</taxon>
        <taxon>Pseudomonadati</taxon>
        <taxon>Verrucomicrobiota</taxon>
        <taxon>Verrucomicrobiia</taxon>
        <taxon>Verrucomicrobiales</taxon>
        <taxon>Akkermansiaceae</taxon>
        <taxon>Akkermansia</taxon>
    </lineage>
</organism>
<evidence type="ECO:0000256" key="12">
    <source>
        <dbReference type="ARBA" id="ARBA00023139"/>
    </source>
</evidence>
<keyword evidence="13" id="KW-0998">Cell outer membrane</keyword>
<keyword evidence="3" id="KW-0813">Transport</keyword>
<dbReference type="Pfam" id="PF02563">
    <property type="entry name" value="Poly_export"/>
    <property type="match status" value="1"/>
</dbReference>
<keyword evidence="14" id="KW-0449">Lipoprotein</keyword>
<dbReference type="PANTHER" id="PTHR33619">
    <property type="entry name" value="POLYSACCHARIDE EXPORT PROTEIN GFCE-RELATED"/>
    <property type="match status" value="1"/>
</dbReference>
<evidence type="ECO:0000256" key="11">
    <source>
        <dbReference type="ARBA" id="ARBA00023136"/>
    </source>
</evidence>
<keyword evidence="8" id="KW-0625">Polysaccharide transport</keyword>
<dbReference type="InterPro" id="IPR003715">
    <property type="entry name" value="Poly_export_N"/>
</dbReference>
<comment type="subcellular location">
    <subcellularLocation>
        <location evidence="1">Cell outer membrane</location>
        <topology evidence="1">Multi-pass membrane protein</topology>
    </subcellularLocation>
</comment>
<accession>A0AAX0WMN2</accession>
<evidence type="ECO:0000256" key="1">
    <source>
        <dbReference type="ARBA" id="ARBA00004571"/>
    </source>
</evidence>
<keyword evidence="6" id="KW-0812">Transmembrane</keyword>
<dbReference type="GO" id="GO:0046930">
    <property type="term" value="C:pore complex"/>
    <property type="evidence" value="ECO:0007669"/>
    <property type="project" value="UniProtKB-KW"/>
</dbReference>
<evidence type="ECO:0000259" key="16">
    <source>
        <dbReference type="Pfam" id="PF22461"/>
    </source>
</evidence>
<evidence type="ECO:0000256" key="9">
    <source>
        <dbReference type="ARBA" id="ARBA00023065"/>
    </source>
</evidence>
<dbReference type="EMBL" id="PJLB01000004">
    <property type="protein sequence ID" value="PND04966.1"/>
    <property type="molecule type" value="Genomic_DNA"/>
</dbReference>
<evidence type="ECO:0000256" key="3">
    <source>
        <dbReference type="ARBA" id="ARBA00022448"/>
    </source>
</evidence>
<comment type="caution">
    <text evidence="17">The sequence shown here is derived from an EMBL/GenBank/DDBJ whole genome shotgun (WGS) entry which is preliminary data.</text>
</comment>
<gene>
    <name evidence="17" type="ORF">CXT95_00605</name>
</gene>
<evidence type="ECO:0000256" key="5">
    <source>
        <dbReference type="ARBA" id="ARBA00022597"/>
    </source>
</evidence>
<keyword evidence="11" id="KW-0472">Membrane</keyword>
<evidence type="ECO:0000256" key="6">
    <source>
        <dbReference type="ARBA" id="ARBA00022692"/>
    </source>
</evidence>
<evidence type="ECO:0000256" key="8">
    <source>
        <dbReference type="ARBA" id="ARBA00023047"/>
    </source>
</evidence>
<proteinExistence type="inferred from homology"/>
<keyword evidence="4" id="KW-1134">Transmembrane beta strand</keyword>
<keyword evidence="12" id="KW-0564">Palmitate</keyword>
<evidence type="ECO:0000259" key="15">
    <source>
        <dbReference type="Pfam" id="PF02563"/>
    </source>
</evidence>
<evidence type="ECO:0000256" key="13">
    <source>
        <dbReference type="ARBA" id="ARBA00023237"/>
    </source>
</evidence>
<dbReference type="Gene3D" id="3.30.1950.10">
    <property type="entry name" value="wza like domain"/>
    <property type="match status" value="1"/>
</dbReference>
<dbReference type="InterPro" id="IPR049712">
    <property type="entry name" value="Poly_export"/>
</dbReference>
<dbReference type="Gene3D" id="3.10.560.10">
    <property type="entry name" value="Outer membrane lipoprotein wza domain like"/>
    <property type="match status" value="1"/>
</dbReference>
<dbReference type="InterPro" id="IPR054765">
    <property type="entry name" value="SLBB_dom"/>
</dbReference>
<evidence type="ECO:0000256" key="7">
    <source>
        <dbReference type="ARBA" id="ARBA00022729"/>
    </source>
</evidence>
<evidence type="ECO:0000256" key="14">
    <source>
        <dbReference type="ARBA" id="ARBA00023288"/>
    </source>
</evidence>
<dbReference type="GO" id="GO:0015159">
    <property type="term" value="F:polysaccharide transmembrane transporter activity"/>
    <property type="evidence" value="ECO:0007669"/>
    <property type="project" value="InterPro"/>
</dbReference>
<evidence type="ECO:0000256" key="4">
    <source>
        <dbReference type="ARBA" id="ARBA00022452"/>
    </source>
</evidence>
<evidence type="ECO:0000256" key="2">
    <source>
        <dbReference type="ARBA" id="ARBA00009450"/>
    </source>
</evidence>
<feature type="domain" description="SLBB" evidence="16">
    <location>
        <begin position="191"/>
        <end position="269"/>
    </location>
</feature>
<reference evidence="17 18" key="1">
    <citation type="journal article" date="2017" name="BMC Genomics">
        <title>Genome sequencing of 39 Akkermansia muciniphila isolates reveals its population structure, genomic and functional diverisity, and global distribution in mammalian gut microbiotas.</title>
        <authorList>
            <person name="Guo X."/>
            <person name="Li S."/>
            <person name="Zhang J."/>
            <person name="Wu F."/>
            <person name="Li X."/>
            <person name="Wu D."/>
            <person name="Zhang M."/>
            <person name="Ou Z."/>
            <person name="Jie Z."/>
            <person name="Yan Q."/>
            <person name="Li P."/>
            <person name="Yi J."/>
            <person name="Peng Y."/>
        </authorList>
    </citation>
    <scope>NUCLEOTIDE SEQUENCE [LARGE SCALE GENOMIC DNA]</scope>
    <source>
        <strain evidence="17 18">GP28</strain>
    </source>
</reference>
<evidence type="ECO:0000313" key="17">
    <source>
        <dbReference type="EMBL" id="PND04966.1"/>
    </source>
</evidence>
<dbReference type="Pfam" id="PF22461">
    <property type="entry name" value="SLBB_2"/>
    <property type="match status" value="1"/>
</dbReference>
<keyword evidence="9" id="KW-0406">Ion transport</keyword>
<dbReference type="Proteomes" id="UP000236075">
    <property type="component" value="Unassembled WGS sequence"/>
</dbReference>
<keyword evidence="7" id="KW-0732">Signal</keyword>
<protein>
    <submittedName>
        <fullName evidence="17">BexD/CtrA/VexA family polysaccharide export protein</fullName>
    </submittedName>
</protein>
<evidence type="ECO:0000256" key="10">
    <source>
        <dbReference type="ARBA" id="ARBA00023114"/>
    </source>
</evidence>
<evidence type="ECO:0000313" key="18">
    <source>
        <dbReference type="Proteomes" id="UP000236075"/>
    </source>
</evidence>
<keyword evidence="5" id="KW-0762">Sugar transport</keyword>
<dbReference type="PANTHER" id="PTHR33619:SF3">
    <property type="entry name" value="POLYSACCHARIDE EXPORT PROTEIN GFCE-RELATED"/>
    <property type="match status" value="1"/>
</dbReference>